<sequence length="144" mass="16538">MSICPSNDFQNVHSEADMLQIQRIEVFVIPALAVDANGYRVCLRISSNRGYGWSEIFIDDSDISFDLQDWEHQLTPFIGPTTISTLTEHISITLQQSVTYDQRAIYLFTNALHQLNFLPDGHQQAEADEELILRRRAISYLSLY</sequence>
<keyword evidence="2" id="KW-1185">Reference proteome</keyword>
<dbReference type="Proteomes" id="UP001596233">
    <property type="component" value="Unassembled WGS sequence"/>
</dbReference>
<dbReference type="RefSeq" id="WP_379231220.1">
    <property type="nucleotide sequence ID" value="NZ_JBHSTE010000001.1"/>
</dbReference>
<reference evidence="2" key="1">
    <citation type="journal article" date="2019" name="Int. J. Syst. Evol. Microbiol.">
        <title>The Global Catalogue of Microorganisms (GCM) 10K type strain sequencing project: providing services to taxonomists for standard genome sequencing and annotation.</title>
        <authorList>
            <consortium name="The Broad Institute Genomics Platform"/>
            <consortium name="The Broad Institute Genome Sequencing Center for Infectious Disease"/>
            <person name="Wu L."/>
            <person name="Ma J."/>
        </authorList>
    </citation>
    <scope>NUCLEOTIDE SEQUENCE [LARGE SCALE GENOMIC DNA]</scope>
    <source>
        <strain evidence="2">PCU 280</strain>
    </source>
</reference>
<comment type="caution">
    <text evidence="1">The sequence shown here is derived from an EMBL/GenBank/DDBJ whole genome shotgun (WGS) entry which is preliminary data.</text>
</comment>
<organism evidence="1 2">
    <name type="scientific">Paenibacillus septentrionalis</name>
    <dbReference type="NCBI Taxonomy" id="429342"/>
    <lineage>
        <taxon>Bacteria</taxon>
        <taxon>Bacillati</taxon>
        <taxon>Bacillota</taxon>
        <taxon>Bacilli</taxon>
        <taxon>Bacillales</taxon>
        <taxon>Paenibacillaceae</taxon>
        <taxon>Paenibacillus</taxon>
    </lineage>
</organism>
<gene>
    <name evidence="1" type="ORF">ACFP56_03645</name>
</gene>
<name>A0ABW1V2T2_9BACL</name>
<dbReference type="EMBL" id="JBHSTE010000001">
    <property type="protein sequence ID" value="MFC6331704.1"/>
    <property type="molecule type" value="Genomic_DNA"/>
</dbReference>
<evidence type="ECO:0000313" key="1">
    <source>
        <dbReference type="EMBL" id="MFC6331704.1"/>
    </source>
</evidence>
<evidence type="ECO:0000313" key="2">
    <source>
        <dbReference type="Proteomes" id="UP001596233"/>
    </source>
</evidence>
<protein>
    <submittedName>
        <fullName evidence="1">Uncharacterized protein</fullName>
    </submittedName>
</protein>
<proteinExistence type="predicted"/>
<accession>A0ABW1V2T2</accession>